<dbReference type="RefSeq" id="WP_012303957.1">
    <property type="nucleotide sequence ID" value="NZ_CP009792.1"/>
</dbReference>
<protein>
    <submittedName>
        <fullName evidence="3">Transcriptional regulator, XRE family</fullName>
    </submittedName>
</protein>
<feature type="domain" description="HTH cro/C1-type" evidence="2">
    <location>
        <begin position="20"/>
        <end position="74"/>
    </location>
</feature>
<dbReference type="InterPro" id="IPR001387">
    <property type="entry name" value="Cro/C1-type_HTH"/>
</dbReference>
<dbReference type="Pfam" id="PF01381">
    <property type="entry name" value="HTH_3"/>
    <property type="match status" value="1"/>
</dbReference>
<dbReference type="AlphaFoldDB" id="A0A0H3B2V3"/>
<dbReference type="InterPro" id="IPR010982">
    <property type="entry name" value="Lambda_DNA-bd_dom_sf"/>
</dbReference>
<dbReference type="SMART" id="SM00530">
    <property type="entry name" value="HTH_XRE"/>
    <property type="match status" value="1"/>
</dbReference>
<organism evidence="3">
    <name type="scientific">Yersinia pseudotuberculosis serotype O:3 (strain YPIII)</name>
    <dbReference type="NCBI Taxonomy" id="502800"/>
    <lineage>
        <taxon>Bacteria</taxon>
        <taxon>Pseudomonadati</taxon>
        <taxon>Pseudomonadota</taxon>
        <taxon>Gammaproteobacteria</taxon>
        <taxon>Enterobacterales</taxon>
        <taxon>Yersiniaceae</taxon>
        <taxon>Yersinia</taxon>
    </lineage>
</organism>
<evidence type="ECO:0000256" key="1">
    <source>
        <dbReference type="ARBA" id="ARBA00023125"/>
    </source>
</evidence>
<dbReference type="GO" id="GO:0003677">
    <property type="term" value="F:DNA binding"/>
    <property type="evidence" value="ECO:0007669"/>
    <property type="project" value="UniProtKB-KW"/>
</dbReference>
<dbReference type="Gene3D" id="1.10.260.40">
    <property type="entry name" value="lambda repressor-like DNA-binding domains"/>
    <property type="match status" value="1"/>
</dbReference>
<proteinExistence type="predicted"/>
<dbReference type="EMBL" id="CP000950">
    <property type="protein sequence ID" value="ACA67921.1"/>
    <property type="molecule type" value="Genomic_DNA"/>
</dbReference>
<evidence type="ECO:0000313" key="3">
    <source>
        <dbReference type="EMBL" id="ACA67921.1"/>
    </source>
</evidence>
<sequence>MSHIDSLCAGMDMSAFAERLRLLLEARNLSQVRLSELLGVDPCAYNRWEKGATAPHLDTVIKIADVLQVTLDELVGRKAVSEEVKIHNHTLHTLWQKADMLPDSDQQPLIAVLDSFVKKSMVEQVIGFNSNRR</sequence>
<dbReference type="PANTHER" id="PTHR46558">
    <property type="entry name" value="TRACRIPTIONAL REGULATORY PROTEIN-RELATED-RELATED"/>
    <property type="match status" value="1"/>
</dbReference>
<dbReference type="PROSITE" id="PS50943">
    <property type="entry name" value="HTH_CROC1"/>
    <property type="match status" value="1"/>
</dbReference>
<name>A0A0H3B2V3_YERPY</name>
<dbReference type="SUPFAM" id="SSF47413">
    <property type="entry name" value="lambda repressor-like DNA-binding domains"/>
    <property type="match status" value="1"/>
</dbReference>
<dbReference type="PANTHER" id="PTHR46558:SF11">
    <property type="entry name" value="HTH-TYPE TRANSCRIPTIONAL REGULATOR XRE"/>
    <property type="match status" value="1"/>
</dbReference>
<evidence type="ECO:0000259" key="2">
    <source>
        <dbReference type="PROSITE" id="PS50943"/>
    </source>
</evidence>
<accession>A0A0H3B2V3</accession>
<dbReference type="CDD" id="cd00093">
    <property type="entry name" value="HTH_XRE"/>
    <property type="match status" value="1"/>
</dbReference>
<keyword evidence="1" id="KW-0238">DNA-binding</keyword>
<dbReference type="PATRIC" id="fig|502800.11.peg.2281"/>
<dbReference type="KEGG" id="ypy:YPK_1628"/>
<gene>
    <name evidence="3" type="ordered locus">YPK_1628</name>
</gene>
<reference evidence="3" key="1">
    <citation type="submission" date="2008-02" db="EMBL/GenBank/DDBJ databases">
        <title>Complete sequence of Yersinia pseudotuberculosis YPIII.</title>
        <authorList>
            <consortium name="US DOE Joint Genome Institute"/>
            <person name="Challacombe J.F."/>
            <person name="Bruce D."/>
            <person name="Detter J.C."/>
            <person name="Green L."/>
            <person name="Land M."/>
            <person name="Munk C."/>
            <person name="Lindler L.E."/>
            <person name="Nikolich M.P."/>
            <person name="Brettin T."/>
        </authorList>
    </citation>
    <scope>NUCLEOTIDE SEQUENCE</scope>
    <source>
        <strain evidence="3">YPIII</strain>
    </source>
</reference>